<dbReference type="GO" id="GO:0005762">
    <property type="term" value="C:mitochondrial large ribosomal subunit"/>
    <property type="evidence" value="ECO:0007669"/>
    <property type="project" value="TreeGrafter"/>
</dbReference>
<evidence type="ECO:0000256" key="4">
    <source>
        <dbReference type="ARBA" id="ARBA00023128"/>
    </source>
</evidence>
<sequence length="228" mass="24469">MICPRCMLRAARPNSKIVNPIRAFSNSSQRAQKTITSDKVTSAPRQGSPDSHQPPAATSTSAAQPFSTPLTPSPANAGVKPGKKATSPSPVVLSSVTAGTPLKGLNFLKNGSDPVALADEEYPPWLWTILTPKVRANAVNTELDEGLYSNSKTRRRKAEKERRKQGLLNPESLVPKVPLQEQTVDLPTGDGTLHGALEAGAARDNLTKAMRQKRRATIKEANFLKAMG</sequence>
<dbReference type="PANTHER" id="PTHR28595">
    <property type="entry name" value="39S RIBOSOMAL PROTEIN L54, MITOCHONDRIAL"/>
    <property type="match status" value="1"/>
</dbReference>
<evidence type="ECO:0000256" key="3">
    <source>
        <dbReference type="ARBA" id="ARBA00022980"/>
    </source>
</evidence>
<dbReference type="OrthoDB" id="10252718at2759"/>
<evidence type="ECO:0000256" key="5">
    <source>
        <dbReference type="ARBA" id="ARBA00023274"/>
    </source>
</evidence>
<evidence type="ECO:0000256" key="6">
    <source>
        <dbReference type="ARBA" id="ARBA00033752"/>
    </source>
</evidence>
<feature type="compositionally biased region" description="Low complexity" evidence="8">
    <location>
        <begin position="51"/>
        <end position="69"/>
    </location>
</feature>
<name>A0A9P4IEQ8_9PEZI</name>
<comment type="subcellular location">
    <subcellularLocation>
        <location evidence="1">Mitochondrion</location>
    </subcellularLocation>
</comment>
<dbReference type="InterPro" id="IPR013870">
    <property type="entry name" value="Ribosomal_mL54"/>
</dbReference>
<dbReference type="Pfam" id="PF08561">
    <property type="entry name" value="Ribosomal_L37"/>
    <property type="match status" value="1"/>
</dbReference>
<proteinExistence type="inferred from homology"/>
<evidence type="ECO:0000256" key="1">
    <source>
        <dbReference type="ARBA" id="ARBA00004173"/>
    </source>
</evidence>
<dbReference type="Proteomes" id="UP000799772">
    <property type="component" value="Unassembled WGS sequence"/>
</dbReference>
<dbReference type="EMBL" id="ML978125">
    <property type="protein sequence ID" value="KAF2099569.1"/>
    <property type="molecule type" value="Genomic_DNA"/>
</dbReference>
<organism evidence="9 10">
    <name type="scientific">Rhizodiscina lignyota</name>
    <dbReference type="NCBI Taxonomy" id="1504668"/>
    <lineage>
        <taxon>Eukaryota</taxon>
        <taxon>Fungi</taxon>
        <taxon>Dikarya</taxon>
        <taxon>Ascomycota</taxon>
        <taxon>Pezizomycotina</taxon>
        <taxon>Dothideomycetes</taxon>
        <taxon>Pleosporomycetidae</taxon>
        <taxon>Aulographales</taxon>
        <taxon>Rhizodiscinaceae</taxon>
        <taxon>Rhizodiscina</taxon>
    </lineage>
</organism>
<comment type="similarity">
    <text evidence="6">Belongs to the mitochondrion-specific ribosomal protein mL54 family.</text>
</comment>
<keyword evidence="2" id="KW-0809">Transit peptide</keyword>
<gene>
    <name evidence="9" type="ORF">NA57DRAFT_55529</name>
</gene>
<dbReference type="AlphaFoldDB" id="A0A9P4IEQ8"/>
<evidence type="ECO:0000313" key="9">
    <source>
        <dbReference type="EMBL" id="KAF2099569.1"/>
    </source>
</evidence>
<feature type="compositionally biased region" description="Polar residues" evidence="8">
    <location>
        <begin position="24"/>
        <end position="50"/>
    </location>
</feature>
<evidence type="ECO:0000313" key="10">
    <source>
        <dbReference type="Proteomes" id="UP000799772"/>
    </source>
</evidence>
<reference evidence="9" key="1">
    <citation type="journal article" date="2020" name="Stud. Mycol.">
        <title>101 Dothideomycetes genomes: a test case for predicting lifestyles and emergence of pathogens.</title>
        <authorList>
            <person name="Haridas S."/>
            <person name="Albert R."/>
            <person name="Binder M."/>
            <person name="Bloem J."/>
            <person name="Labutti K."/>
            <person name="Salamov A."/>
            <person name="Andreopoulos B."/>
            <person name="Baker S."/>
            <person name="Barry K."/>
            <person name="Bills G."/>
            <person name="Bluhm B."/>
            <person name="Cannon C."/>
            <person name="Castanera R."/>
            <person name="Culley D."/>
            <person name="Daum C."/>
            <person name="Ezra D."/>
            <person name="Gonzalez J."/>
            <person name="Henrissat B."/>
            <person name="Kuo A."/>
            <person name="Liang C."/>
            <person name="Lipzen A."/>
            <person name="Lutzoni F."/>
            <person name="Magnuson J."/>
            <person name="Mondo S."/>
            <person name="Nolan M."/>
            <person name="Ohm R."/>
            <person name="Pangilinan J."/>
            <person name="Park H.-J."/>
            <person name="Ramirez L."/>
            <person name="Alfaro M."/>
            <person name="Sun H."/>
            <person name="Tritt A."/>
            <person name="Yoshinaga Y."/>
            <person name="Zwiers L.-H."/>
            <person name="Turgeon B."/>
            <person name="Goodwin S."/>
            <person name="Spatafora J."/>
            <person name="Crous P."/>
            <person name="Grigoriev I."/>
        </authorList>
    </citation>
    <scope>NUCLEOTIDE SEQUENCE</scope>
    <source>
        <strain evidence="9">CBS 133067</strain>
    </source>
</reference>
<protein>
    <recommendedName>
        <fullName evidence="7">Large ribosomal subunit protein mL54</fullName>
    </recommendedName>
</protein>
<evidence type="ECO:0000256" key="2">
    <source>
        <dbReference type="ARBA" id="ARBA00022946"/>
    </source>
</evidence>
<dbReference type="PANTHER" id="PTHR28595:SF1">
    <property type="entry name" value="LARGE RIBOSOMAL SUBUNIT PROTEIN ML54"/>
    <property type="match status" value="1"/>
</dbReference>
<comment type="caution">
    <text evidence="9">The sequence shown here is derived from an EMBL/GenBank/DDBJ whole genome shotgun (WGS) entry which is preliminary data.</text>
</comment>
<evidence type="ECO:0000256" key="8">
    <source>
        <dbReference type="SAM" id="MobiDB-lite"/>
    </source>
</evidence>
<accession>A0A9P4IEQ8</accession>
<keyword evidence="3" id="KW-0689">Ribosomal protein</keyword>
<keyword evidence="10" id="KW-1185">Reference proteome</keyword>
<feature type="region of interest" description="Disordered" evidence="8">
    <location>
        <begin position="21"/>
        <end position="92"/>
    </location>
</feature>
<evidence type="ECO:0000256" key="7">
    <source>
        <dbReference type="ARBA" id="ARBA00035179"/>
    </source>
</evidence>
<dbReference type="GO" id="GO:0003735">
    <property type="term" value="F:structural constituent of ribosome"/>
    <property type="evidence" value="ECO:0007669"/>
    <property type="project" value="TreeGrafter"/>
</dbReference>
<keyword evidence="4" id="KW-0496">Mitochondrion</keyword>
<keyword evidence="5" id="KW-0687">Ribonucleoprotein</keyword>